<evidence type="ECO:0000313" key="2">
    <source>
        <dbReference type="EMBL" id="AWB09548.1"/>
    </source>
</evidence>
<dbReference type="InterPro" id="IPR037522">
    <property type="entry name" value="HD_GYP_dom"/>
</dbReference>
<proteinExistence type="predicted"/>
<dbReference type="PROSITE" id="PS51832">
    <property type="entry name" value="HD_GYP"/>
    <property type="match status" value="1"/>
</dbReference>
<dbReference type="EMBL" id="CP020921">
    <property type="protein sequence ID" value="AWB09548.1"/>
    <property type="molecule type" value="Genomic_DNA"/>
</dbReference>
<dbReference type="OrthoDB" id="10822at2"/>
<dbReference type="PANTHER" id="PTHR43155">
    <property type="entry name" value="CYCLIC DI-GMP PHOSPHODIESTERASE PA4108-RELATED"/>
    <property type="match status" value="1"/>
</dbReference>
<name>A0A2R4VYJ1_THEAF</name>
<accession>A0A2R4VYJ1</accession>
<dbReference type="RefSeq" id="WP_108307980.1">
    <property type="nucleotide sequence ID" value="NZ_CP020921.1"/>
</dbReference>
<dbReference type="PANTHER" id="PTHR43155:SF2">
    <property type="entry name" value="CYCLIC DI-GMP PHOSPHODIESTERASE PA4108"/>
    <property type="match status" value="1"/>
</dbReference>
<protein>
    <submittedName>
        <fullName evidence="2">HD-GYP domain, c-di-GMP phosphodiesterase class II (Or its inactivated variant)</fullName>
    </submittedName>
</protein>
<dbReference type="AlphaFoldDB" id="A0A2R4VYJ1"/>
<dbReference type="Gene3D" id="1.10.3210.10">
    <property type="entry name" value="Hypothetical protein af1432"/>
    <property type="match status" value="1"/>
</dbReference>
<feature type="domain" description="HD-GYP" evidence="1">
    <location>
        <begin position="105"/>
        <end position="300"/>
    </location>
</feature>
<evidence type="ECO:0000259" key="1">
    <source>
        <dbReference type="PROSITE" id="PS51832"/>
    </source>
</evidence>
<evidence type="ECO:0000313" key="3">
    <source>
        <dbReference type="Proteomes" id="UP000244792"/>
    </source>
</evidence>
<dbReference type="Pfam" id="PF13487">
    <property type="entry name" value="HD_5"/>
    <property type="match status" value="1"/>
</dbReference>
<dbReference type="SUPFAM" id="SSF109604">
    <property type="entry name" value="HD-domain/PDEase-like"/>
    <property type="match status" value="1"/>
</dbReference>
<dbReference type="SMART" id="SM00471">
    <property type="entry name" value="HDc"/>
    <property type="match status" value="1"/>
</dbReference>
<dbReference type="InterPro" id="IPR003607">
    <property type="entry name" value="HD/PDEase_dom"/>
</dbReference>
<dbReference type="KEGG" id="taci:TDSAC_0161"/>
<keyword evidence="3" id="KW-1185">Reference proteome</keyword>
<reference evidence="2 3" key="1">
    <citation type="submission" date="2017-04" db="EMBL/GenBank/DDBJ databases">
        <title>Genomic insights into metabolism of Thermodesulfobium acidiphilum.</title>
        <authorList>
            <person name="Toshchakov S.V."/>
            <person name="Frolov E.N."/>
            <person name="Kublanov I.V."/>
            <person name="Samarov N.I."/>
            <person name="Novikov A."/>
            <person name="Lebedinsky A.V."/>
            <person name="Bonch-Osmolovskaya E.A."/>
            <person name="Chernyh N.A."/>
        </authorList>
    </citation>
    <scope>NUCLEOTIDE SEQUENCE [LARGE SCALE GENOMIC DNA]</scope>
    <source>
        <strain evidence="2 3">3127-1</strain>
    </source>
</reference>
<gene>
    <name evidence="2" type="ORF">TDSAC_0161</name>
</gene>
<organism evidence="2 3">
    <name type="scientific">Thermodesulfobium acidiphilum</name>
    <dbReference type="NCBI Taxonomy" id="1794699"/>
    <lineage>
        <taxon>Bacteria</taxon>
        <taxon>Pseudomonadati</taxon>
        <taxon>Thermodesulfobiota</taxon>
        <taxon>Thermodesulfobiia</taxon>
        <taxon>Thermodesulfobiales</taxon>
        <taxon>Thermodesulfobiaceae</taxon>
        <taxon>Thermodesulfobium</taxon>
    </lineage>
</organism>
<dbReference type="Proteomes" id="UP000244792">
    <property type="component" value="Chromosome"/>
</dbReference>
<sequence>MIRTRVENLKEGDVLAYPVIDEAGRVLIGAGIPLKAIVIKRLKELGFNYVYIEAPGFEDVERLEMISQNTELEIIKTSKDVFGKIKRTQELDPQKIQHLAVTVINEILSKKNIAIVIDDLMVSSDYLFRHLARTMLFCSILGISMGYSENKLRDLAKAAFLHDIGYAFIDESIRNKKGKLTPEEIEIIKQHPKLADVILTKNNFSSTVRKAVLQHHERFDGSGYPLGLKGEEIFELARLIAVIDVFEAMTSEMPYRKALFPSEVYEYVMSQSGRLFDPEIVKLFSKKIIIYPTGTSVILSNNLVGVVKSINTSYPLRPVVKVFAKMSDEGTVTYLERDIEIDLLKTLDVVIVGSTDLYGNIIDYERNISVSY</sequence>
<dbReference type="CDD" id="cd00077">
    <property type="entry name" value="HDc"/>
    <property type="match status" value="1"/>
</dbReference>